<feature type="non-terminal residue" evidence="2">
    <location>
        <position position="1"/>
    </location>
</feature>
<evidence type="ECO:0000313" key="2">
    <source>
        <dbReference type="EMBL" id="ADZ95996.1"/>
    </source>
</evidence>
<proteinExistence type="predicted"/>
<feature type="non-terminal residue" evidence="2">
    <location>
        <position position="178"/>
    </location>
</feature>
<dbReference type="EMBL" id="HQ284570">
    <property type="protein sequence ID" value="ADZ95996.1"/>
    <property type="molecule type" value="Genomic_DNA"/>
</dbReference>
<dbReference type="InterPro" id="IPR043502">
    <property type="entry name" value="DNA/RNA_pol_sf"/>
</dbReference>
<dbReference type="CDD" id="cd01650">
    <property type="entry name" value="RT_nLTR_like"/>
    <property type="match status" value="1"/>
</dbReference>
<dbReference type="SUPFAM" id="SSF56672">
    <property type="entry name" value="DNA/RNA polymerases"/>
    <property type="match status" value="1"/>
</dbReference>
<protein>
    <submittedName>
        <fullName evidence="2">Reverse transcriptase</fullName>
    </submittedName>
</protein>
<dbReference type="Pfam" id="PF00078">
    <property type="entry name" value="RVT_1"/>
    <property type="match status" value="1"/>
</dbReference>
<keyword evidence="2" id="KW-0695">RNA-directed DNA polymerase</keyword>
<keyword evidence="2" id="KW-0808">Transferase</keyword>
<name>F2X021_9NEOP</name>
<reference evidence="2" key="2">
    <citation type="journal article" date="2012" name="Mol. Biol. Evol.">
        <title>Vertical Evolution and Horizontal Transfer of CR1 Non-LTR Retrotransposons and Tc1/mariner DNA Transposons in Lepidoptera Species.</title>
        <authorList>
            <person name="Sormacheva I."/>
            <person name="Smyshlyaev G."/>
            <person name="Mayorov V."/>
            <person name="Blinov A."/>
            <person name="Novikov A."/>
            <person name="Novikova O."/>
        </authorList>
    </citation>
    <scope>NUCLEOTIDE SEQUENCE</scope>
    <source>
        <strain evidence="2">TriBru.2</strain>
    </source>
</reference>
<keyword evidence="2" id="KW-0548">Nucleotidyltransferase</keyword>
<sequence length="178" mass="19929">LPPIFIRLCSDALIGPLHIIFNKSLRDGVFPRLWKIAHVVPIHKSGSRSDVSNYRPISLLSCFAKIFEGLIYDAVYSHCKHLLSDSQHGFMSRRSTLTNLFSYTNYISGVLESKGQVDSIYTDFSKAFDSVDFVLLVSKLAHFGIHGSLLRWFESYLNNGSQLVALAGYKSIPLTPTS</sequence>
<accession>F2X021</accession>
<evidence type="ECO:0000259" key="1">
    <source>
        <dbReference type="Pfam" id="PF00078"/>
    </source>
</evidence>
<dbReference type="PANTHER" id="PTHR19446">
    <property type="entry name" value="REVERSE TRANSCRIPTASES"/>
    <property type="match status" value="1"/>
</dbReference>
<dbReference type="InterPro" id="IPR000477">
    <property type="entry name" value="RT_dom"/>
</dbReference>
<organism evidence="2">
    <name type="scientific">Triuncina brunnea</name>
    <dbReference type="NCBI Taxonomy" id="998838"/>
    <lineage>
        <taxon>Eukaryota</taxon>
        <taxon>Metazoa</taxon>
        <taxon>Ecdysozoa</taxon>
        <taxon>Arthropoda</taxon>
        <taxon>Hexapoda</taxon>
        <taxon>Insecta</taxon>
        <taxon>Pterygota</taxon>
        <taxon>Neoptera</taxon>
        <taxon>Endopterygota</taxon>
        <taxon>Lepidoptera</taxon>
        <taxon>Glossata</taxon>
        <taxon>Ditrysia</taxon>
        <taxon>Bombycoidea</taxon>
        <taxon>Bombycidae</taxon>
        <taxon>Bombycinae</taxon>
        <taxon>Triuncina</taxon>
    </lineage>
</organism>
<dbReference type="AlphaFoldDB" id="F2X021"/>
<feature type="domain" description="Reverse transcriptase" evidence="1">
    <location>
        <begin position="42"/>
        <end position="161"/>
    </location>
</feature>
<dbReference type="GO" id="GO:0003964">
    <property type="term" value="F:RNA-directed DNA polymerase activity"/>
    <property type="evidence" value="ECO:0007669"/>
    <property type="project" value="UniProtKB-KW"/>
</dbReference>
<reference evidence="2" key="1">
    <citation type="submission" date="2010-09" db="EMBL/GenBank/DDBJ databases">
        <title>Evidence of multiple events of horizontal transmission of mobile genetic elements between Bombyx and Maculinea.</title>
        <authorList>
            <person name="Novikova O.S."/>
            <person name="Sormacheva I.D."/>
            <person name="Smyshlyaev G.A."/>
            <person name="Mayorov V.I."/>
            <person name="Blinov A.G."/>
        </authorList>
    </citation>
    <scope>NUCLEOTIDE SEQUENCE</scope>
    <source>
        <strain evidence="2">TriBru.2</strain>
    </source>
</reference>